<accession>A0ABV6SBN0</accession>
<evidence type="ECO:0000313" key="3">
    <source>
        <dbReference type="EMBL" id="MFC0686645.1"/>
    </source>
</evidence>
<keyword evidence="1" id="KW-0812">Transmembrane</keyword>
<keyword evidence="1" id="KW-0472">Membrane</keyword>
<keyword evidence="4" id="KW-1185">Reference proteome</keyword>
<keyword evidence="2" id="KW-0732">Signal</keyword>
<organism evidence="3 4">
    <name type="scientific">Novosphingobium clariflavum</name>
    <dbReference type="NCBI Taxonomy" id="2029884"/>
    <lineage>
        <taxon>Bacteria</taxon>
        <taxon>Pseudomonadati</taxon>
        <taxon>Pseudomonadota</taxon>
        <taxon>Alphaproteobacteria</taxon>
        <taxon>Sphingomonadales</taxon>
        <taxon>Sphingomonadaceae</taxon>
        <taxon>Novosphingobium</taxon>
    </lineage>
</organism>
<feature type="chain" id="PRO_5045965958" evidence="2">
    <location>
        <begin position="24"/>
        <end position="272"/>
    </location>
</feature>
<evidence type="ECO:0000256" key="1">
    <source>
        <dbReference type="SAM" id="Phobius"/>
    </source>
</evidence>
<feature type="signal peptide" evidence="2">
    <location>
        <begin position="1"/>
        <end position="23"/>
    </location>
</feature>
<evidence type="ECO:0000256" key="2">
    <source>
        <dbReference type="SAM" id="SignalP"/>
    </source>
</evidence>
<keyword evidence="1" id="KW-1133">Transmembrane helix</keyword>
<name>A0ABV6SBN0_9SPHN</name>
<comment type="caution">
    <text evidence="3">The sequence shown here is derived from an EMBL/GenBank/DDBJ whole genome shotgun (WGS) entry which is preliminary data.</text>
</comment>
<feature type="transmembrane region" description="Helical" evidence="1">
    <location>
        <begin position="143"/>
        <end position="162"/>
    </location>
</feature>
<dbReference type="Proteomes" id="UP001589858">
    <property type="component" value="Unassembled WGS sequence"/>
</dbReference>
<gene>
    <name evidence="3" type="ORF">ACFFF8_18830</name>
</gene>
<dbReference type="RefSeq" id="WP_267218451.1">
    <property type="nucleotide sequence ID" value="NZ_JAPCWC010000001.1"/>
</dbReference>
<dbReference type="SUPFAM" id="SSF48452">
    <property type="entry name" value="TPR-like"/>
    <property type="match status" value="1"/>
</dbReference>
<proteinExistence type="predicted"/>
<evidence type="ECO:0000313" key="4">
    <source>
        <dbReference type="Proteomes" id="UP001589858"/>
    </source>
</evidence>
<sequence length="272" mass="27588">MRQARLLIAALLLVPLLPVGACAAESAPDKAGGSAGADPTIDQIHALATSGHVDQALIRMDRVLKDHPSSAKAHYVEAELYAREDHAAQGRRELARAEQLSPGLPFADVYSVAQLNRQLALGTASAEGIAVAAKPAPPAAPHVPWAMIAGIGAALFGLFLLLRRPLNARQTPSAWQPSAYGGASFGAPGGVSGGMGSGLLGNLVSGAAMGAGFAAGEEAIDHLFAGERSEGRTEPGMHGSDVGGSNADLGGSDFGIADDGCWDDSAANNDAW</sequence>
<dbReference type="InterPro" id="IPR011990">
    <property type="entry name" value="TPR-like_helical_dom_sf"/>
</dbReference>
<reference evidence="3 4" key="1">
    <citation type="submission" date="2024-09" db="EMBL/GenBank/DDBJ databases">
        <authorList>
            <person name="Sun Q."/>
            <person name="Mori K."/>
        </authorList>
    </citation>
    <scope>NUCLEOTIDE SEQUENCE [LARGE SCALE GENOMIC DNA]</scope>
    <source>
        <strain evidence="3 4">CICC 11035S</strain>
    </source>
</reference>
<protein>
    <submittedName>
        <fullName evidence="3">Tetratricopeptide repeat protein</fullName>
    </submittedName>
</protein>
<dbReference type="EMBL" id="JBHLTM010000075">
    <property type="protein sequence ID" value="MFC0686645.1"/>
    <property type="molecule type" value="Genomic_DNA"/>
</dbReference>